<comment type="caution">
    <text evidence="3">The sequence shown here is derived from an EMBL/GenBank/DDBJ whole genome shotgun (WGS) entry which is preliminary data.</text>
</comment>
<feature type="region of interest" description="Disordered" evidence="1">
    <location>
        <begin position="1"/>
        <end position="51"/>
    </location>
</feature>
<evidence type="ECO:0000256" key="2">
    <source>
        <dbReference type="SAM" id="Phobius"/>
    </source>
</evidence>
<dbReference type="AlphaFoldDB" id="A0A8J5FA31"/>
<evidence type="ECO:0000256" key="1">
    <source>
        <dbReference type="SAM" id="MobiDB-lite"/>
    </source>
</evidence>
<keyword evidence="2" id="KW-0472">Membrane</keyword>
<proteinExistence type="predicted"/>
<keyword evidence="2" id="KW-0812">Transmembrane</keyword>
<protein>
    <submittedName>
        <fullName evidence="3">Uncharacterized protein</fullName>
    </submittedName>
</protein>
<gene>
    <name evidence="3" type="ORF">ZIOFF_057985</name>
</gene>
<dbReference type="PANTHER" id="PTHR15907">
    <property type="entry name" value="DUF614 FAMILY PROTEIN-RELATED"/>
    <property type="match status" value="1"/>
</dbReference>
<accession>A0A8J5FA31</accession>
<sequence length="217" mass="23716">MGKPQPAAAVDPAADMDSSSDGMELGPTEAGEVLHLDADAPNNSKPTAPPATVIDYSEMLPPPSPKRTNEACPNHQEHPGIGRPWTTGLFDCGRNETNAMLTAYCPCVTFGQVAEVLDEGKTRCALASFMYLLMSPALCTCWILGAHYRHQLRTKYNLVQAPAEDWVLHLFCPCCALCQEYRELQNRGIDPSLGWMGYLAQQQETKTAAPESQSMDK</sequence>
<evidence type="ECO:0000313" key="4">
    <source>
        <dbReference type="Proteomes" id="UP000734854"/>
    </source>
</evidence>
<dbReference type="OrthoDB" id="1045822at2759"/>
<feature type="compositionally biased region" description="Low complexity" evidence="1">
    <location>
        <begin position="1"/>
        <end position="21"/>
    </location>
</feature>
<dbReference type="Pfam" id="PF04749">
    <property type="entry name" value="PLAC8"/>
    <property type="match status" value="1"/>
</dbReference>
<evidence type="ECO:0000313" key="3">
    <source>
        <dbReference type="EMBL" id="KAG6481385.1"/>
    </source>
</evidence>
<dbReference type="InterPro" id="IPR006461">
    <property type="entry name" value="PLAC_motif_containing"/>
</dbReference>
<dbReference type="NCBIfam" id="TIGR01571">
    <property type="entry name" value="A_thal_Cys_rich"/>
    <property type="match status" value="1"/>
</dbReference>
<reference evidence="3 4" key="1">
    <citation type="submission" date="2020-08" db="EMBL/GenBank/DDBJ databases">
        <title>Plant Genome Project.</title>
        <authorList>
            <person name="Zhang R.-G."/>
        </authorList>
    </citation>
    <scope>NUCLEOTIDE SEQUENCE [LARGE SCALE GENOMIC DNA]</scope>
    <source>
        <tissue evidence="3">Rhizome</tissue>
    </source>
</reference>
<dbReference type="Proteomes" id="UP000734854">
    <property type="component" value="Unassembled WGS sequence"/>
</dbReference>
<keyword evidence="4" id="KW-1185">Reference proteome</keyword>
<organism evidence="3 4">
    <name type="scientific">Zingiber officinale</name>
    <name type="common">Ginger</name>
    <name type="synonym">Amomum zingiber</name>
    <dbReference type="NCBI Taxonomy" id="94328"/>
    <lineage>
        <taxon>Eukaryota</taxon>
        <taxon>Viridiplantae</taxon>
        <taxon>Streptophyta</taxon>
        <taxon>Embryophyta</taxon>
        <taxon>Tracheophyta</taxon>
        <taxon>Spermatophyta</taxon>
        <taxon>Magnoliopsida</taxon>
        <taxon>Liliopsida</taxon>
        <taxon>Zingiberales</taxon>
        <taxon>Zingiberaceae</taxon>
        <taxon>Zingiber</taxon>
    </lineage>
</organism>
<keyword evidence="2" id="KW-1133">Transmembrane helix</keyword>
<feature type="transmembrane region" description="Helical" evidence="2">
    <location>
        <begin position="129"/>
        <end position="148"/>
    </location>
</feature>
<name>A0A8J5FA31_ZINOF</name>
<dbReference type="EMBL" id="JACMSC010000016">
    <property type="protein sequence ID" value="KAG6481385.1"/>
    <property type="molecule type" value="Genomic_DNA"/>
</dbReference>